<evidence type="ECO:0000256" key="2">
    <source>
        <dbReference type="SAM" id="MobiDB-lite"/>
    </source>
</evidence>
<gene>
    <name evidence="4" type="ORF">COLO4_04948</name>
</gene>
<protein>
    <recommendedName>
        <fullName evidence="1">Protein FAR1-RELATED SEQUENCE</fullName>
    </recommendedName>
</protein>
<dbReference type="AlphaFoldDB" id="A0A1R3KSA7"/>
<feature type="compositionally biased region" description="Basic and acidic residues" evidence="2">
    <location>
        <begin position="430"/>
        <end position="456"/>
    </location>
</feature>
<keyword evidence="1" id="KW-0539">Nucleus</keyword>
<evidence type="ECO:0000313" key="4">
    <source>
        <dbReference type="EMBL" id="OMP09975.1"/>
    </source>
</evidence>
<dbReference type="PANTHER" id="PTHR31669:SF299">
    <property type="entry name" value="PROTEIN FAR1-RELATED SEQUENCE"/>
    <property type="match status" value="1"/>
</dbReference>
<dbReference type="GO" id="GO:0008270">
    <property type="term" value="F:zinc ion binding"/>
    <property type="evidence" value="ECO:0007669"/>
    <property type="project" value="UniProtKB-UniRule"/>
</dbReference>
<evidence type="ECO:0000259" key="3">
    <source>
        <dbReference type="Pfam" id="PF10551"/>
    </source>
</evidence>
<keyword evidence="1" id="KW-0863">Zinc-finger</keyword>
<name>A0A1R3KSA7_9ROSI</name>
<dbReference type="InterPro" id="IPR018289">
    <property type="entry name" value="MULE_transposase_dom"/>
</dbReference>
<dbReference type="OrthoDB" id="2402896at2759"/>
<sequence>MVIFGAALLYDETSDSFEWLFTTFLRSMYEKRPKTILTDQDPGMSKAIAVVMPKSYHRLCVYRLRNNAYKYLNHLYKSSESFGYDFNKLVYEYENKQEFLKAWETMLETYGLRENKWLKGTFAVREKWSMAYGRKTFSAGLRTTQLSESFNKDLKMHLKVTLDVVRFFKHYENALMDKRHNELDAIYDMTQRLPNLKVDIPLLRHERAVYTSSMFDKFQDEWVKFLIIVVVECKKEGLNQVYKVKAVEEKRDHEVVANPTSTEVSCSRKNLEFQGILCSHILKILDLMNVKEEIPSRYILKRWTKDPMGEGFMDIDKGEQEENPKLKVCSRYRILCSTFVRIATMASESKVGSKLAAKYANELMVKLKETSLGQACGESATCTNIKVEEFNSSNTKAIKAKGLKKKQSTHKDTRRLKGCLEKTTKKKCLEKPTKKKDLNKPARKRKDPEKPLECENSHQMLLSPNPTSSHLRDDRMQEISLDWDTGANVEFRIKNITSSLQEKEDPFLDGIQ</sequence>
<keyword evidence="1" id="KW-0862">Zinc</keyword>
<evidence type="ECO:0000313" key="5">
    <source>
        <dbReference type="Proteomes" id="UP000187203"/>
    </source>
</evidence>
<dbReference type="Proteomes" id="UP000187203">
    <property type="component" value="Unassembled WGS sequence"/>
</dbReference>
<keyword evidence="5" id="KW-1185">Reference proteome</keyword>
<dbReference type="GO" id="GO:0005634">
    <property type="term" value="C:nucleus"/>
    <property type="evidence" value="ECO:0007669"/>
    <property type="project" value="UniProtKB-SubCell"/>
</dbReference>
<feature type="domain" description="MULE transposase" evidence="3">
    <location>
        <begin position="2"/>
        <end position="66"/>
    </location>
</feature>
<organism evidence="4 5">
    <name type="scientific">Corchorus olitorius</name>
    <dbReference type="NCBI Taxonomy" id="93759"/>
    <lineage>
        <taxon>Eukaryota</taxon>
        <taxon>Viridiplantae</taxon>
        <taxon>Streptophyta</taxon>
        <taxon>Embryophyta</taxon>
        <taxon>Tracheophyta</taxon>
        <taxon>Spermatophyta</taxon>
        <taxon>Magnoliopsida</taxon>
        <taxon>eudicotyledons</taxon>
        <taxon>Gunneridae</taxon>
        <taxon>Pentapetalae</taxon>
        <taxon>rosids</taxon>
        <taxon>malvids</taxon>
        <taxon>Malvales</taxon>
        <taxon>Malvaceae</taxon>
        <taxon>Grewioideae</taxon>
        <taxon>Apeibeae</taxon>
        <taxon>Corchorus</taxon>
    </lineage>
</organism>
<dbReference type="STRING" id="93759.A0A1R3KSA7"/>
<proteinExistence type="inferred from homology"/>
<feature type="region of interest" description="Disordered" evidence="2">
    <location>
        <begin position="430"/>
        <end position="476"/>
    </location>
</feature>
<comment type="caution">
    <text evidence="4">The sequence shown here is derived from an EMBL/GenBank/DDBJ whole genome shotgun (WGS) entry which is preliminary data.</text>
</comment>
<dbReference type="InterPro" id="IPR031052">
    <property type="entry name" value="FHY3/FAR1"/>
</dbReference>
<comment type="subcellular location">
    <subcellularLocation>
        <location evidence="1">Nucleus</location>
    </subcellularLocation>
</comment>
<reference evidence="5" key="1">
    <citation type="submission" date="2013-09" db="EMBL/GenBank/DDBJ databases">
        <title>Corchorus olitorius genome sequencing.</title>
        <authorList>
            <person name="Alam M."/>
            <person name="Haque M.S."/>
            <person name="Islam M.S."/>
            <person name="Emdad E.M."/>
            <person name="Islam M.M."/>
            <person name="Ahmed B."/>
            <person name="Halim A."/>
            <person name="Hossen Q.M.M."/>
            <person name="Hossain M.Z."/>
            <person name="Ahmed R."/>
            <person name="Khan M.M."/>
            <person name="Islam R."/>
            <person name="Rashid M.M."/>
            <person name="Khan S.A."/>
            <person name="Rahman M.S."/>
            <person name="Alam M."/>
            <person name="Yahiya A.S."/>
            <person name="Khan M.S."/>
            <person name="Azam M.S."/>
            <person name="Haque T."/>
            <person name="Lashkar M.Z.H."/>
            <person name="Akhand A.I."/>
            <person name="Morshed G."/>
            <person name="Roy S."/>
            <person name="Uddin K.S."/>
            <person name="Rabeya T."/>
            <person name="Hossain A.S."/>
            <person name="Chowdhury A."/>
            <person name="Snigdha A.R."/>
            <person name="Mortoza M.S."/>
            <person name="Matin S.A."/>
            <person name="Hoque S.M.E."/>
            <person name="Islam M.K."/>
            <person name="Roy D.K."/>
            <person name="Haider R."/>
            <person name="Moosa M.M."/>
            <person name="Elias S.M."/>
            <person name="Hasan A.M."/>
            <person name="Jahan S."/>
            <person name="Shafiuddin M."/>
            <person name="Mahmood N."/>
            <person name="Shommy N.S."/>
        </authorList>
    </citation>
    <scope>NUCLEOTIDE SEQUENCE [LARGE SCALE GENOMIC DNA]</scope>
    <source>
        <strain evidence="5">cv. O-4</strain>
    </source>
</reference>
<keyword evidence="1" id="KW-0479">Metal-binding</keyword>
<feature type="compositionally biased region" description="Polar residues" evidence="2">
    <location>
        <begin position="457"/>
        <end position="469"/>
    </location>
</feature>
<evidence type="ECO:0000256" key="1">
    <source>
        <dbReference type="RuleBase" id="RU367018"/>
    </source>
</evidence>
<accession>A0A1R3KSA7</accession>
<dbReference type="EMBL" id="AWUE01012089">
    <property type="protein sequence ID" value="OMP09975.1"/>
    <property type="molecule type" value="Genomic_DNA"/>
</dbReference>
<dbReference type="PANTHER" id="PTHR31669">
    <property type="entry name" value="PROTEIN FAR1-RELATED SEQUENCE 10-RELATED"/>
    <property type="match status" value="1"/>
</dbReference>
<comment type="function">
    <text evidence="1">Putative transcription activator involved in regulating light control of development.</text>
</comment>
<comment type="similarity">
    <text evidence="1">Belongs to the FHY3/FAR1 family.</text>
</comment>
<dbReference type="GO" id="GO:0006355">
    <property type="term" value="P:regulation of DNA-templated transcription"/>
    <property type="evidence" value="ECO:0007669"/>
    <property type="project" value="UniProtKB-UniRule"/>
</dbReference>
<dbReference type="Pfam" id="PF10551">
    <property type="entry name" value="MULE"/>
    <property type="match status" value="1"/>
</dbReference>